<dbReference type="Gene3D" id="3.40.50.300">
    <property type="entry name" value="P-loop containing nucleotide triphosphate hydrolases"/>
    <property type="match status" value="1"/>
</dbReference>
<dbReference type="OrthoDB" id="280696at2"/>
<dbReference type="Proteomes" id="UP000320672">
    <property type="component" value="Chromosome"/>
</dbReference>
<dbReference type="EMBL" id="CP036262">
    <property type="protein sequence ID" value="QDS91881.1"/>
    <property type="molecule type" value="Genomic_DNA"/>
</dbReference>
<organism evidence="1 2">
    <name type="scientific">Roseimaritima multifibrata</name>
    <dbReference type="NCBI Taxonomy" id="1930274"/>
    <lineage>
        <taxon>Bacteria</taxon>
        <taxon>Pseudomonadati</taxon>
        <taxon>Planctomycetota</taxon>
        <taxon>Planctomycetia</taxon>
        <taxon>Pirellulales</taxon>
        <taxon>Pirellulaceae</taxon>
        <taxon>Roseimaritima</taxon>
    </lineage>
</organism>
<dbReference type="KEGG" id="rml:FF011L_06170"/>
<dbReference type="AlphaFoldDB" id="A0A517MAK1"/>
<proteinExistence type="predicted"/>
<reference evidence="1 2" key="1">
    <citation type="submission" date="2019-02" db="EMBL/GenBank/DDBJ databases">
        <title>Deep-cultivation of Planctomycetes and their phenomic and genomic characterization uncovers novel biology.</title>
        <authorList>
            <person name="Wiegand S."/>
            <person name="Jogler M."/>
            <person name="Boedeker C."/>
            <person name="Pinto D."/>
            <person name="Vollmers J."/>
            <person name="Rivas-Marin E."/>
            <person name="Kohn T."/>
            <person name="Peeters S.H."/>
            <person name="Heuer A."/>
            <person name="Rast P."/>
            <person name="Oberbeckmann S."/>
            <person name="Bunk B."/>
            <person name="Jeske O."/>
            <person name="Meyerdierks A."/>
            <person name="Storesund J.E."/>
            <person name="Kallscheuer N."/>
            <person name="Luecker S."/>
            <person name="Lage O.M."/>
            <person name="Pohl T."/>
            <person name="Merkel B.J."/>
            <person name="Hornburger P."/>
            <person name="Mueller R.-W."/>
            <person name="Bruemmer F."/>
            <person name="Labrenz M."/>
            <person name="Spormann A.M."/>
            <person name="Op den Camp H."/>
            <person name="Overmann J."/>
            <person name="Amann R."/>
            <person name="Jetten M.S.M."/>
            <person name="Mascher T."/>
            <person name="Medema M.H."/>
            <person name="Devos D.P."/>
            <person name="Kaster A.-K."/>
            <person name="Ovreas L."/>
            <person name="Rohde M."/>
            <person name="Galperin M.Y."/>
            <person name="Jogler C."/>
        </authorList>
    </citation>
    <scope>NUCLEOTIDE SEQUENCE [LARGE SCALE GENOMIC DNA]</scope>
    <source>
        <strain evidence="1 2">FF011L</strain>
    </source>
</reference>
<dbReference type="Gene3D" id="3.30.420.240">
    <property type="match status" value="1"/>
</dbReference>
<dbReference type="InterPro" id="IPR027417">
    <property type="entry name" value="P-loop_NTPase"/>
</dbReference>
<name>A0A517MAK1_9BACT</name>
<evidence type="ECO:0000313" key="1">
    <source>
        <dbReference type="EMBL" id="QDS91881.1"/>
    </source>
</evidence>
<gene>
    <name evidence="1" type="ORF">FF011L_06170</name>
</gene>
<sequence>MNIIEAIKDPQLLGSFIGTDLASWQPWLAALRTLYGLPVVNRTARHIVADCTGRNVNTLPPGGFDAALFLTGRRSGKSRIAATVAAYEAVLAGHYTRLAPGERGVVPVVAPTMAQGRIVRDYCRAIFETPLFKRELERETKSGFSLRCGTRIEILAGDYRTIRGYTLLAAVVDEACFFGTDAETRSRTDTELMRAIRPALATTGGKLVCISSPYARKGWCWQQYVRHHANPKGQVLVWNASSRTMNPTLPEHVVVTALAEDKHAARSEYLGEWRDDVADYITRAVLDPLVIEGCSERMPRKGTKYTAFVDMSGGRGDDAALAIAHKEQQNVVIDYARSWSPPFNPSAVVDAMAVDLRRYGCRRVTGDNYAAEFVSSAFTRNGIRYKRAEQPKSGLYTELLPLLCSGCVELLDQAKLLDQLASLERRTRAGGKDIIDHPRGGHDDLANVVAGVAAVTSKPVRLVGAMF</sequence>
<protein>
    <submittedName>
        <fullName evidence="1">Terminase-like family protein</fullName>
    </submittedName>
</protein>
<evidence type="ECO:0000313" key="2">
    <source>
        <dbReference type="Proteomes" id="UP000320672"/>
    </source>
</evidence>
<keyword evidence="2" id="KW-1185">Reference proteome</keyword>
<accession>A0A517MAK1</accession>
<dbReference type="RefSeq" id="WP_145350064.1">
    <property type="nucleotide sequence ID" value="NZ_CP036262.1"/>
</dbReference>